<gene>
    <name evidence="2" type="ORF">I5L79_01260</name>
</gene>
<accession>A0ABS0KYF5</accession>
<dbReference type="CDD" id="cd02440">
    <property type="entry name" value="AdoMet_MTases"/>
    <property type="match status" value="1"/>
</dbReference>
<keyword evidence="3" id="KW-1185">Reference proteome</keyword>
<dbReference type="GO" id="GO:0032259">
    <property type="term" value="P:methylation"/>
    <property type="evidence" value="ECO:0007669"/>
    <property type="project" value="UniProtKB-KW"/>
</dbReference>
<dbReference type="PROSITE" id="PS01330">
    <property type="entry name" value="PABS_1"/>
    <property type="match status" value="1"/>
</dbReference>
<dbReference type="RefSeq" id="WP_196953199.1">
    <property type="nucleotide sequence ID" value="NZ_JADWYK010000001.1"/>
</dbReference>
<dbReference type="Gene3D" id="3.40.50.150">
    <property type="entry name" value="Vaccinia Virus protein VP39"/>
    <property type="match status" value="1"/>
</dbReference>
<comment type="caution">
    <text evidence="2">The sequence shown here is derived from an EMBL/GenBank/DDBJ whole genome shotgun (WGS) entry which is preliminary data.</text>
</comment>
<keyword evidence="2" id="KW-0808">Transferase</keyword>
<reference evidence="2 3" key="1">
    <citation type="submission" date="2020-11" db="EMBL/GenBank/DDBJ databases">
        <title>Hymenobacter sp.</title>
        <authorList>
            <person name="Kim M.K."/>
        </authorList>
    </citation>
    <scope>NUCLEOTIDE SEQUENCE [LARGE SCALE GENOMIC DNA]</scope>
    <source>
        <strain evidence="2 3">BT594</strain>
    </source>
</reference>
<dbReference type="EMBL" id="JADWYK010000001">
    <property type="protein sequence ID" value="MBG8552152.1"/>
    <property type="molecule type" value="Genomic_DNA"/>
</dbReference>
<proteinExistence type="predicted"/>
<evidence type="ECO:0000313" key="2">
    <source>
        <dbReference type="EMBL" id="MBG8552152.1"/>
    </source>
</evidence>
<keyword evidence="2" id="KW-0489">Methyltransferase</keyword>
<dbReference type="GO" id="GO:0008168">
    <property type="term" value="F:methyltransferase activity"/>
    <property type="evidence" value="ECO:0007669"/>
    <property type="project" value="UniProtKB-KW"/>
</dbReference>
<dbReference type="SUPFAM" id="SSF53335">
    <property type="entry name" value="S-adenosyl-L-methionine-dependent methyltransferases"/>
    <property type="match status" value="1"/>
</dbReference>
<dbReference type="Pfam" id="PF08242">
    <property type="entry name" value="Methyltransf_12"/>
    <property type="match status" value="1"/>
</dbReference>
<evidence type="ECO:0000313" key="3">
    <source>
        <dbReference type="Proteomes" id="UP000601099"/>
    </source>
</evidence>
<feature type="domain" description="Methyltransferase type 12" evidence="1">
    <location>
        <begin position="51"/>
        <end position="148"/>
    </location>
</feature>
<name>A0ABS0KYF5_9BACT</name>
<dbReference type="Proteomes" id="UP000601099">
    <property type="component" value="Unassembled WGS sequence"/>
</dbReference>
<dbReference type="InterPro" id="IPR029063">
    <property type="entry name" value="SAM-dependent_MTases_sf"/>
</dbReference>
<dbReference type="InterPro" id="IPR013217">
    <property type="entry name" value="Methyltransf_12"/>
</dbReference>
<dbReference type="InterPro" id="IPR030373">
    <property type="entry name" value="PABS_CS"/>
</dbReference>
<protein>
    <submittedName>
        <fullName evidence="2">Class I SAM-dependent methyltransferase</fullName>
    </submittedName>
</protein>
<organism evidence="2 3">
    <name type="scientific">Hymenobacter guriensis</name>
    <dbReference type="NCBI Taxonomy" id="2793065"/>
    <lineage>
        <taxon>Bacteria</taxon>
        <taxon>Pseudomonadati</taxon>
        <taxon>Bacteroidota</taxon>
        <taxon>Cytophagia</taxon>
        <taxon>Cytophagales</taxon>
        <taxon>Hymenobacteraceae</taxon>
        <taxon>Hymenobacter</taxon>
    </lineage>
</organism>
<sequence>MSDLPAFLPDSGFDRVAAFYDPLARLVFGRSLQRAQLRALEHLPLGAPHVLIIGGGTGWVLPELLRRCPCAHVLYLEASGQMLRRAQSTLQRRCPTQLPQVEFRLGTEAALQPQEQFDAVLTFFFLDLFDLPRLRPLVARLHQARRAGAPWLLADFAPPRTWWQRGMLRLMYWFFGLTTGISGRQLPPIRVELARLGLQAGPPQYEFGGMVETVVFREA</sequence>
<evidence type="ECO:0000259" key="1">
    <source>
        <dbReference type="Pfam" id="PF08242"/>
    </source>
</evidence>